<reference evidence="1 2" key="1">
    <citation type="journal article" date="2019" name="PLoS Pathog.">
        <title>Genome sequence of the bovine parasite Schistosoma bovis Tanzania.</title>
        <authorList>
            <person name="Oey H."/>
            <person name="Zakrzewski M."/>
            <person name="Gobert G."/>
            <person name="Gravermann K."/>
            <person name="Stoye J."/>
            <person name="Jones M."/>
            <person name="Mcmanus D."/>
            <person name="Krause L."/>
        </authorList>
    </citation>
    <scope>NUCLEOTIDE SEQUENCE [LARGE SCALE GENOMIC DNA]</scope>
    <source>
        <strain evidence="1 2">TAN1997</strain>
    </source>
</reference>
<name>A0A430QFN7_SCHBO</name>
<protein>
    <submittedName>
        <fullName evidence="1">Uncharacterized protein</fullName>
    </submittedName>
</protein>
<sequence length="232" mass="26981">MDEIFEHFHKVFEDMTFSGFFTPKFRNQSPRDEMLRRPENESDYLQVPEPWMPFPFYGDLVKPDMMDRKMFSETLRQIDPPDFKKGDIIIDGQPANAPYAEKRDSSVRSWVSSFTSKKLIVNNGEVKELQKRVVREPDGTEVHTTIERSCDGEKKHVIYVRPDGQQSQTANSEGERSLNSLSSNFNFHLSALTVLMFIVDLLIMDPSPSMKYQSENKSSGIFDALRRWYYGN</sequence>
<evidence type="ECO:0000313" key="2">
    <source>
        <dbReference type="Proteomes" id="UP000290809"/>
    </source>
</evidence>
<comment type="caution">
    <text evidence="1">The sequence shown here is derived from an EMBL/GenBank/DDBJ whole genome shotgun (WGS) entry which is preliminary data.</text>
</comment>
<dbReference type="Proteomes" id="UP000290809">
    <property type="component" value="Unassembled WGS sequence"/>
</dbReference>
<accession>A0A430QFN7</accession>
<gene>
    <name evidence="1" type="ORF">DC041_0008311</name>
</gene>
<proteinExistence type="predicted"/>
<keyword evidence="2" id="KW-1185">Reference proteome</keyword>
<organism evidence="1 2">
    <name type="scientific">Schistosoma bovis</name>
    <name type="common">Blood fluke</name>
    <dbReference type="NCBI Taxonomy" id="6184"/>
    <lineage>
        <taxon>Eukaryota</taxon>
        <taxon>Metazoa</taxon>
        <taxon>Spiralia</taxon>
        <taxon>Lophotrochozoa</taxon>
        <taxon>Platyhelminthes</taxon>
        <taxon>Trematoda</taxon>
        <taxon>Digenea</taxon>
        <taxon>Strigeidida</taxon>
        <taxon>Schistosomatoidea</taxon>
        <taxon>Schistosomatidae</taxon>
        <taxon>Schistosoma</taxon>
    </lineage>
</organism>
<dbReference type="AlphaFoldDB" id="A0A430QFN7"/>
<evidence type="ECO:0000313" key="1">
    <source>
        <dbReference type="EMBL" id="RTG86501.1"/>
    </source>
</evidence>
<dbReference type="EMBL" id="QMKO01001796">
    <property type="protein sequence ID" value="RTG86501.1"/>
    <property type="molecule type" value="Genomic_DNA"/>
</dbReference>